<feature type="compositionally biased region" description="Pro residues" evidence="1">
    <location>
        <begin position="44"/>
        <end position="55"/>
    </location>
</feature>
<dbReference type="EMBL" id="LZJY01000142">
    <property type="protein sequence ID" value="OBI05791.1"/>
    <property type="molecule type" value="Genomic_DNA"/>
</dbReference>
<evidence type="ECO:0000259" key="3">
    <source>
        <dbReference type="Pfam" id="PF13828"/>
    </source>
</evidence>
<evidence type="ECO:0000313" key="4">
    <source>
        <dbReference type="EMBL" id="OBI05791.1"/>
    </source>
</evidence>
<sequence>MTAPGDGFGERSHDDQAKPSPTGGDAPDAPETPWEPPASGAAPEYPPPAYPPPGYPTEYHPGYGAQYPPPPPGYGPPPGYDQPSGYGAPPYQAGPAPYGAPPGGYGPPPYPGGYYPVPDYLGGYGSPSGVKPGTNKLAIASLITSFTGVFCCCIGSIVAIVLGAVAINQIKRTQQDGYGLAVAGIVIGIATLVVSLIVMMFALHSR</sequence>
<keyword evidence="2" id="KW-0812">Transmembrane</keyword>
<accession>A0A1A2VYQ6</accession>
<evidence type="ECO:0000256" key="1">
    <source>
        <dbReference type="SAM" id="MobiDB-lite"/>
    </source>
</evidence>
<feature type="region of interest" description="Disordered" evidence="1">
    <location>
        <begin position="1"/>
        <end position="93"/>
    </location>
</feature>
<name>A0A1A2VYQ6_MYCSC</name>
<feature type="compositionally biased region" description="Low complexity" evidence="1">
    <location>
        <begin position="81"/>
        <end position="93"/>
    </location>
</feature>
<organism evidence="4 5">
    <name type="scientific">Mycobacterium scrofulaceum</name>
    <dbReference type="NCBI Taxonomy" id="1783"/>
    <lineage>
        <taxon>Bacteria</taxon>
        <taxon>Bacillati</taxon>
        <taxon>Actinomycetota</taxon>
        <taxon>Actinomycetes</taxon>
        <taxon>Mycobacteriales</taxon>
        <taxon>Mycobacteriaceae</taxon>
        <taxon>Mycobacterium</taxon>
    </lineage>
</organism>
<feature type="compositionally biased region" description="Basic and acidic residues" evidence="1">
    <location>
        <begin position="8"/>
        <end position="17"/>
    </location>
</feature>
<keyword evidence="2" id="KW-1133">Transmembrane helix</keyword>
<evidence type="ECO:0000256" key="2">
    <source>
        <dbReference type="SAM" id="Phobius"/>
    </source>
</evidence>
<dbReference type="InterPro" id="IPR025241">
    <property type="entry name" value="DUF4190"/>
</dbReference>
<protein>
    <recommendedName>
        <fullName evidence="3">DUF4190 domain-containing protein</fullName>
    </recommendedName>
</protein>
<proteinExistence type="predicted"/>
<feature type="compositionally biased region" description="Pro residues" evidence="1">
    <location>
        <begin position="67"/>
        <end position="80"/>
    </location>
</feature>
<reference evidence="4 5" key="1">
    <citation type="submission" date="2016-06" db="EMBL/GenBank/DDBJ databases">
        <authorList>
            <person name="Kjaerup R.B."/>
            <person name="Dalgaard T.S."/>
            <person name="Juul-Madsen H.R."/>
        </authorList>
    </citation>
    <scope>NUCLEOTIDE SEQUENCE [LARGE SCALE GENOMIC DNA]</scope>
    <source>
        <strain evidence="4 5">E2838</strain>
    </source>
</reference>
<dbReference type="Proteomes" id="UP000092207">
    <property type="component" value="Unassembled WGS sequence"/>
</dbReference>
<dbReference type="AlphaFoldDB" id="A0A1A2VYQ6"/>
<comment type="caution">
    <text evidence="4">The sequence shown here is derived from an EMBL/GenBank/DDBJ whole genome shotgun (WGS) entry which is preliminary data.</text>
</comment>
<feature type="domain" description="DUF4190" evidence="3">
    <location>
        <begin position="137"/>
        <end position="197"/>
    </location>
</feature>
<feature type="transmembrane region" description="Helical" evidence="2">
    <location>
        <begin position="137"/>
        <end position="166"/>
    </location>
</feature>
<dbReference type="Pfam" id="PF13828">
    <property type="entry name" value="DUF4190"/>
    <property type="match status" value="1"/>
</dbReference>
<gene>
    <name evidence="4" type="ORF">A5679_13085</name>
</gene>
<feature type="transmembrane region" description="Helical" evidence="2">
    <location>
        <begin position="178"/>
        <end position="203"/>
    </location>
</feature>
<dbReference type="RefSeq" id="WP_067303629.1">
    <property type="nucleotide sequence ID" value="NZ_LZJY01000142.1"/>
</dbReference>
<evidence type="ECO:0000313" key="5">
    <source>
        <dbReference type="Proteomes" id="UP000092207"/>
    </source>
</evidence>
<keyword evidence="2" id="KW-0472">Membrane</keyword>